<dbReference type="GO" id="GO:0000278">
    <property type="term" value="P:mitotic cell cycle"/>
    <property type="evidence" value="ECO:0007669"/>
    <property type="project" value="InterPro"/>
</dbReference>
<evidence type="ECO:0000256" key="5">
    <source>
        <dbReference type="ARBA" id="ARBA00022741"/>
    </source>
</evidence>
<keyword evidence="9" id="KW-0829">Tyrosine-protein kinase</keyword>
<evidence type="ECO:0000256" key="12">
    <source>
        <dbReference type="PIRSR" id="PIRSR037281-1"/>
    </source>
</evidence>
<evidence type="ECO:0000313" key="20">
    <source>
        <dbReference type="Proteomes" id="UP000030765"/>
    </source>
</evidence>
<keyword evidence="6" id="KW-0418">Kinase</keyword>
<keyword evidence="8 14" id="KW-0460">Magnesium</keyword>
<dbReference type="Proteomes" id="UP000030765">
    <property type="component" value="Unassembled WGS sequence"/>
</dbReference>
<dbReference type="InterPro" id="IPR050339">
    <property type="entry name" value="CC_SR_Kinase"/>
</dbReference>
<comment type="subcellular location">
    <subcellularLocation>
        <location evidence="1">Nucleus</location>
    </subcellularLocation>
</comment>
<name>A0A084VI26_ANOSI</name>
<feature type="compositionally biased region" description="Polar residues" evidence="16">
    <location>
        <begin position="1"/>
        <end position="20"/>
    </location>
</feature>
<dbReference type="GO" id="GO:0004715">
    <property type="term" value="F:non-membrane spanning protein tyrosine kinase activity"/>
    <property type="evidence" value="ECO:0007669"/>
    <property type="project" value="UniProtKB-EC"/>
</dbReference>
<dbReference type="FunFam" id="1.10.510.10:FF:000217">
    <property type="entry name" value="Wee1-like protein kinase"/>
    <property type="match status" value="1"/>
</dbReference>
<dbReference type="VEuPathDB" id="VectorBase:ASIS023763"/>
<dbReference type="FunFam" id="3.30.200.20:FF:000115">
    <property type="entry name" value="Wee1-like kinase 2"/>
    <property type="match status" value="1"/>
</dbReference>
<comment type="similarity">
    <text evidence="11">Belongs to the protein kinase superfamily. Ser/Thr protein kinase family. GCN2 subfamily.</text>
</comment>
<dbReference type="AlphaFoldDB" id="A0A084VI26"/>
<feature type="compositionally biased region" description="Basic and acidic residues" evidence="16">
    <location>
        <begin position="644"/>
        <end position="654"/>
    </location>
</feature>
<evidence type="ECO:0000313" key="18">
    <source>
        <dbReference type="EMBL" id="KFB37620.1"/>
    </source>
</evidence>
<dbReference type="PANTHER" id="PTHR11042:SF185">
    <property type="entry name" value="WEE1-LIKE PROTEIN KINASE"/>
    <property type="match status" value="1"/>
</dbReference>
<evidence type="ECO:0000256" key="4">
    <source>
        <dbReference type="ARBA" id="ARBA00022723"/>
    </source>
</evidence>
<evidence type="ECO:0000256" key="1">
    <source>
        <dbReference type="ARBA" id="ARBA00004123"/>
    </source>
</evidence>
<keyword evidence="3" id="KW-0808">Transferase</keyword>
<dbReference type="STRING" id="74873.A0A084VI26"/>
<sequence>MDIHTESSGIDSSPDMNSSLELPPSPHRPVVMPRKLSFSNSPEPNPPPEPAEGAADGHNRQPQPSHSPPYRKVRALRLFDTPATPKTILQKSTNTMFRRQVFGQCATDLFPPAAEAATPEEGCDVLCTSIEGGEPVFIADKPKPVPLHRRLDVGLPSANVNPFTPPAMFMRTKKRTRQEGPESAKAALGGTYGTGGAFHQAQSFPSGFANNRLNRAAGRVPLGGALTPFAMKQANDCTMNHTLKSFNLVEDESGEYRQAPKRLALQDSNISRYEKEFIQLTLLGKGEFGQVYQCLNRLDGCIYAIKKSIRPVAGSSFEKTALNEVYAHAVLGKHDNVVRYYSAWAENNHMLIQNEYCNGGSLQTVLQERYLKESELRTLLLHIAEGLKYIHSNDLVHMDLKAGNIFLSKTPLRSGHGGQQHLAMQHLPAECPDDGFEDVYDDLENEFLVTYKIGDLGHVTSINDPQVEEGDCRYLPTEILQEDYSNLAKADIFSLGITLYEAAGGGALPKNGSSWHQLRSGQFADLPSIGKDFNDLIKQMMHPNPEKRPSSTTIFNHPVLSPIDSKTKAQLCLELSMERQKNEVLLKKLKEQAKLIKTLEHSQTPGSGRKIRSSVLSELATSDRRLRSYSRKKRTTNLIPNRRGIRDSNKGKDY</sequence>
<dbReference type="OMA" id="TIFNHPV"/>
<evidence type="ECO:0000256" key="14">
    <source>
        <dbReference type="PIRSR" id="PIRSR037281-3"/>
    </source>
</evidence>
<accession>A0A084VI26</accession>
<feature type="binding site" evidence="14">
    <location>
        <position position="404"/>
    </location>
    <ligand>
        <name>Mg(2+)</name>
        <dbReference type="ChEBI" id="CHEBI:18420"/>
        <label>1</label>
    </ligand>
</feature>
<dbReference type="PANTHER" id="PTHR11042">
    <property type="entry name" value="EUKARYOTIC TRANSLATION INITIATION FACTOR 2-ALPHA KINASE EIF2-ALPHA KINASE -RELATED"/>
    <property type="match status" value="1"/>
</dbReference>
<dbReference type="InterPro" id="IPR000719">
    <property type="entry name" value="Prot_kinase_dom"/>
</dbReference>
<gene>
    <name evidence="18" type="ORF">ZHAS_00004895</name>
</gene>
<dbReference type="SMART" id="SM00220">
    <property type="entry name" value="S_TKc"/>
    <property type="match status" value="1"/>
</dbReference>
<feature type="active site" description="Proton acceptor" evidence="12">
    <location>
        <position position="399"/>
    </location>
</feature>
<evidence type="ECO:0000256" key="3">
    <source>
        <dbReference type="ARBA" id="ARBA00022679"/>
    </source>
</evidence>
<feature type="domain" description="Protein kinase" evidence="17">
    <location>
        <begin position="277"/>
        <end position="560"/>
    </location>
</feature>
<evidence type="ECO:0000256" key="6">
    <source>
        <dbReference type="ARBA" id="ARBA00022777"/>
    </source>
</evidence>
<dbReference type="Gene3D" id="1.10.510.10">
    <property type="entry name" value="Transferase(Phosphotransferase) domain 1"/>
    <property type="match status" value="1"/>
</dbReference>
<feature type="binding site" evidence="15">
    <location>
        <position position="307"/>
    </location>
    <ligand>
        <name>ATP</name>
        <dbReference type="ChEBI" id="CHEBI:30616"/>
    </ligand>
</feature>
<evidence type="ECO:0000256" key="9">
    <source>
        <dbReference type="ARBA" id="ARBA00023137"/>
    </source>
</evidence>
<dbReference type="GO" id="GO:0005634">
    <property type="term" value="C:nucleus"/>
    <property type="evidence" value="ECO:0007669"/>
    <property type="project" value="UniProtKB-SubCell"/>
</dbReference>
<dbReference type="PROSITE" id="PS00108">
    <property type="entry name" value="PROTEIN_KINASE_ST"/>
    <property type="match status" value="1"/>
</dbReference>
<reference evidence="19" key="2">
    <citation type="submission" date="2020-05" db="UniProtKB">
        <authorList>
            <consortium name="EnsemblMetazoa"/>
        </authorList>
    </citation>
    <scope>IDENTIFICATION</scope>
</reference>
<organism evidence="19 20">
    <name type="scientific">Anopheles sinensis</name>
    <name type="common">Mosquito</name>
    <dbReference type="NCBI Taxonomy" id="74873"/>
    <lineage>
        <taxon>Eukaryota</taxon>
        <taxon>Metazoa</taxon>
        <taxon>Ecdysozoa</taxon>
        <taxon>Arthropoda</taxon>
        <taxon>Hexapoda</taxon>
        <taxon>Insecta</taxon>
        <taxon>Pterygota</taxon>
        <taxon>Neoptera</taxon>
        <taxon>Endopterygota</taxon>
        <taxon>Diptera</taxon>
        <taxon>Nematocera</taxon>
        <taxon>Culicoidea</taxon>
        <taxon>Culicidae</taxon>
        <taxon>Anophelinae</taxon>
        <taxon>Anopheles</taxon>
    </lineage>
</organism>
<evidence type="ECO:0000256" key="16">
    <source>
        <dbReference type="SAM" id="MobiDB-lite"/>
    </source>
</evidence>
<feature type="binding site" evidence="13">
    <location>
        <position position="306"/>
    </location>
    <ligand>
        <name>ATP</name>
        <dbReference type="ChEBI" id="CHEBI:30616"/>
    </ligand>
</feature>
<evidence type="ECO:0000256" key="2">
    <source>
        <dbReference type="ARBA" id="ARBA00011903"/>
    </source>
</evidence>
<evidence type="ECO:0000256" key="10">
    <source>
        <dbReference type="ARBA" id="ARBA00023242"/>
    </source>
</evidence>
<dbReference type="Pfam" id="PF00069">
    <property type="entry name" value="Pkinase"/>
    <property type="match status" value="1"/>
</dbReference>
<dbReference type="EMBL" id="KE524849">
    <property type="protein sequence ID" value="KFB37620.1"/>
    <property type="molecule type" value="Genomic_DNA"/>
</dbReference>
<evidence type="ECO:0000256" key="8">
    <source>
        <dbReference type="ARBA" id="ARBA00022842"/>
    </source>
</evidence>
<proteinExistence type="inferred from homology"/>
<keyword evidence="5 13" id="KW-0547">Nucleotide-binding</keyword>
<keyword evidence="4 14" id="KW-0479">Metal-binding</keyword>
<feature type="binding site" evidence="14">
    <location>
        <position position="455"/>
    </location>
    <ligand>
        <name>Mg(2+)</name>
        <dbReference type="ChEBI" id="CHEBI:18420"/>
        <label>1</label>
    </ligand>
</feature>
<evidence type="ECO:0000256" key="15">
    <source>
        <dbReference type="PROSITE-ProRule" id="PRU10141"/>
    </source>
</evidence>
<dbReference type="InterPro" id="IPR017164">
    <property type="entry name" value="Wee1-like_protein_kinase"/>
</dbReference>
<comment type="cofactor">
    <cofactor evidence="14">
        <name>Mg(2+)</name>
        <dbReference type="ChEBI" id="CHEBI:18420"/>
    </cofactor>
    <text evidence="14">Binds 2 magnesium ions per subunit.</text>
</comment>
<keyword evidence="10" id="KW-0539">Nucleus</keyword>
<evidence type="ECO:0000313" key="19">
    <source>
        <dbReference type="EnsemblMetazoa" id="ASIC004895-PA"/>
    </source>
</evidence>
<reference evidence="18 20" key="1">
    <citation type="journal article" date="2014" name="BMC Genomics">
        <title>Genome sequence of Anopheles sinensis provides insight into genetics basis of mosquito competence for malaria parasites.</title>
        <authorList>
            <person name="Zhou D."/>
            <person name="Zhang D."/>
            <person name="Ding G."/>
            <person name="Shi L."/>
            <person name="Hou Q."/>
            <person name="Ye Y."/>
            <person name="Xu Y."/>
            <person name="Zhou H."/>
            <person name="Xiong C."/>
            <person name="Li S."/>
            <person name="Yu J."/>
            <person name="Hong S."/>
            <person name="Yu X."/>
            <person name="Zou P."/>
            <person name="Chen C."/>
            <person name="Chang X."/>
            <person name="Wang W."/>
            <person name="Lv Y."/>
            <person name="Sun Y."/>
            <person name="Ma L."/>
            <person name="Shen B."/>
            <person name="Zhu C."/>
        </authorList>
    </citation>
    <scope>NUCLEOTIDE SEQUENCE [LARGE SCALE GENOMIC DNA]</scope>
</reference>
<evidence type="ECO:0000256" key="7">
    <source>
        <dbReference type="ARBA" id="ARBA00022840"/>
    </source>
</evidence>
<feature type="region of interest" description="Disordered" evidence="16">
    <location>
        <begin position="632"/>
        <end position="654"/>
    </location>
</feature>
<dbReference type="PIRSF" id="PIRSF037281">
    <property type="entry name" value="Wee1-like_protein_kinase"/>
    <property type="match status" value="1"/>
</dbReference>
<dbReference type="GO" id="GO:0005524">
    <property type="term" value="F:ATP binding"/>
    <property type="evidence" value="ECO:0007669"/>
    <property type="project" value="UniProtKB-UniRule"/>
</dbReference>
<evidence type="ECO:0000256" key="13">
    <source>
        <dbReference type="PIRSR" id="PIRSR037281-2"/>
    </source>
</evidence>
<dbReference type="InterPro" id="IPR008271">
    <property type="entry name" value="Ser/Thr_kinase_AS"/>
</dbReference>
<dbReference type="EMBL" id="ATLV01013264">
    <property type="status" value="NOT_ANNOTATED_CDS"/>
    <property type="molecule type" value="Genomic_DNA"/>
</dbReference>
<dbReference type="GO" id="GO:0005737">
    <property type="term" value="C:cytoplasm"/>
    <property type="evidence" value="ECO:0007669"/>
    <property type="project" value="TreeGrafter"/>
</dbReference>
<evidence type="ECO:0000259" key="17">
    <source>
        <dbReference type="PROSITE" id="PS50011"/>
    </source>
</evidence>
<dbReference type="SUPFAM" id="SSF56112">
    <property type="entry name" value="Protein kinase-like (PK-like)"/>
    <property type="match status" value="1"/>
</dbReference>
<keyword evidence="7 13" id="KW-0067">ATP-binding</keyword>
<dbReference type="InterPro" id="IPR017441">
    <property type="entry name" value="Protein_kinase_ATP_BS"/>
</dbReference>
<dbReference type="OrthoDB" id="5337378at2759"/>
<keyword evidence="20" id="KW-1185">Reference proteome</keyword>
<dbReference type="Gene3D" id="3.30.200.20">
    <property type="entry name" value="Phosphorylase Kinase, domain 1"/>
    <property type="match status" value="1"/>
</dbReference>
<protein>
    <recommendedName>
        <fullName evidence="2">non-specific protein-tyrosine kinase</fullName>
        <ecNumber evidence="2">2.7.10.2</ecNumber>
    </recommendedName>
</protein>
<dbReference type="InterPro" id="IPR011009">
    <property type="entry name" value="Kinase-like_dom_sf"/>
</dbReference>
<dbReference type="PROSITE" id="PS00107">
    <property type="entry name" value="PROTEIN_KINASE_ATP"/>
    <property type="match status" value="1"/>
</dbReference>
<dbReference type="GO" id="GO:0000287">
    <property type="term" value="F:magnesium ion binding"/>
    <property type="evidence" value="ECO:0007669"/>
    <property type="project" value="InterPro"/>
</dbReference>
<evidence type="ECO:0000256" key="11">
    <source>
        <dbReference type="ARBA" id="ARBA00037982"/>
    </source>
</evidence>
<dbReference type="EnsemblMetazoa" id="ASIC004895-RA">
    <property type="protein sequence ID" value="ASIC004895-PA"/>
    <property type="gene ID" value="ASIC004895"/>
</dbReference>
<dbReference type="PROSITE" id="PS50011">
    <property type="entry name" value="PROTEIN_KINASE_DOM"/>
    <property type="match status" value="1"/>
</dbReference>
<dbReference type="EC" id="2.7.10.2" evidence="2"/>
<feature type="region of interest" description="Disordered" evidence="16">
    <location>
        <begin position="1"/>
        <end position="69"/>
    </location>
</feature>
<dbReference type="VEuPathDB" id="VectorBase:ASIC004895"/>